<dbReference type="PANTHER" id="PTHR44129">
    <property type="entry name" value="WD REPEAT-CONTAINING PROTEIN POP1"/>
    <property type="match status" value="1"/>
</dbReference>
<dbReference type="OrthoDB" id="538223at2759"/>
<evidence type="ECO:0000313" key="7">
    <source>
        <dbReference type="Proteomes" id="UP000324585"/>
    </source>
</evidence>
<dbReference type="PROSITE" id="PS00678">
    <property type="entry name" value="WD_REPEATS_1"/>
    <property type="match status" value="4"/>
</dbReference>
<dbReference type="PRINTS" id="PR00320">
    <property type="entry name" value="GPROTEINBRPT"/>
</dbReference>
<comment type="caution">
    <text evidence="6">The sequence shown here is derived from an EMBL/GenBank/DDBJ whole genome shotgun (WGS) entry which is preliminary data.</text>
</comment>
<proteinExistence type="predicted"/>
<feature type="repeat" description="WD" evidence="3">
    <location>
        <begin position="89"/>
        <end position="130"/>
    </location>
</feature>
<dbReference type="Pfam" id="PF00400">
    <property type="entry name" value="WD40"/>
    <property type="match status" value="2"/>
</dbReference>
<feature type="repeat" description="WD" evidence="3">
    <location>
        <begin position="7"/>
        <end position="48"/>
    </location>
</feature>
<dbReference type="InterPro" id="IPR036322">
    <property type="entry name" value="WD40_repeat_dom_sf"/>
</dbReference>
<feature type="domain" description="EML-like second beta-propeller" evidence="5">
    <location>
        <begin position="141"/>
        <end position="299"/>
    </location>
</feature>
<sequence length="454" mass="48900">MAAKLTFLGHRGWVCSASFSSDGRFLVSGSSDGALRLWNIRSRHCDQVMRMAEMISSVHMAPEGFLVAAAGGLNVVLLNAETGECVHVLKGHTGKVRSVRFSPDGKYLVSGARDSSVRMWDVSTGDCIRTFAKHIYQVNSVCVSADGTQIASGSTDRTVKLWDAETGKCVRTLEGHTDVVNAVVFSPDGQFIASGSDDNTINLHDARTGELVRTIQDHRDAVLALHFSADGSQLASGSRDETVRVWSLRRRTCVRNIKAHKDTVCTVQFSNNGQYLATGSEDRTMKVWEIKDVDFVKPKKERPASPNTTSSESVPDASQDASPDASLDTGGTTGMTPDSDIACRIAGGHSCFAGNQRADHHLQSVIKILRPRIQALDAPARMTRLRAAEVSAGLYSSFAKCTGSIRSQLSLVHQKASRARFTSRTFALGTVATALSLLPYHLPFTLAGAASGRT</sequence>
<dbReference type="InterPro" id="IPR015943">
    <property type="entry name" value="WD40/YVTN_repeat-like_dom_sf"/>
</dbReference>
<dbReference type="EMBL" id="VRMN01000019">
    <property type="protein sequence ID" value="KAA8490775.1"/>
    <property type="molecule type" value="Genomic_DNA"/>
</dbReference>
<gene>
    <name evidence="6" type="ORF">FVE85_4406</name>
</gene>
<feature type="repeat" description="WD" evidence="3">
    <location>
        <begin position="257"/>
        <end position="298"/>
    </location>
</feature>
<dbReference type="PROSITE" id="PS50294">
    <property type="entry name" value="WD_REPEATS_REGION"/>
    <property type="match status" value="6"/>
</dbReference>
<evidence type="ECO:0000256" key="3">
    <source>
        <dbReference type="PROSITE-ProRule" id="PRU00221"/>
    </source>
</evidence>
<evidence type="ECO:0000313" key="6">
    <source>
        <dbReference type="EMBL" id="KAA8490775.1"/>
    </source>
</evidence>
<dbReference type="OMA" id="VHHELGG"/>
<dbReference type="InterPro" id="IPR001680">
    <property type="entry name" value="WD40_rpt"/>
</dbReference>
<feature type="repeat" description="WD" evidence="3">
    <location>
        <begin position="215"/>
        <end position="256"/>
    </location>
</feature>
<evidence type="ECO:0000259" key="5">
    <source>
        <dbReference type="Pfam" id="PF23414"/>
    </source>
</evidence>
<reference evidence="7" key="1">
    <citation type="journal article" date="2019" name="Nat. Commun.">
        <title>Expansion of phycobilisome linker gene families in mesophilic red algae.</title>
        <authorList>
            <person name="Lee J."/>
            <person name="Kim D."/>
            <person name="Bhattacharya D."/>
            <person name="Yoon H.S."/>
        </authorList>
    </citation>
    <scope>NUCLEOTIDE SEQUENCE [LARGE SCALE GENOMIC DNA]</scope>
    <source>
        <strain evidence="7">CCMP 1328</strain>
    </source>
</reference>
<evidence type="ECO:0000256" key="4">
    <source>
        <dbReference type="SAM" id="MobiDB-lite"/>
    </source>
</evidence>
<dbReference type="Gene3D" id="2.130.10.10">
    <property type="entry name" value="YVTN repeat-like/Quinoprotein amine dehydrogenase"/>
    <property type="match status" value="3"/>
</dbReference>
<dbReference type="InterPro" id="IPR055442">
    <property type="entry name" value="Beta-prop_EML-like_2nd"/>
</dbReference>
<dbReference type="SMART" id="SM00320">
    <property type="entry name" value="WD40"/>
    <property type="match status" value="6"/>
</dbReference>
<dbReference type="InterPro" id="IPR019775">
    <property type="entry name" value="WD40_repeat_CS"/>
</dbReference>
<dbReference type="AlphaFoldDB" id="A0A5J4YHZ3"/>
<feature type="region of interest" description="Disordered" evidence="4">
    <location>
        <begin position="298"/>
        <end position="333"/>
    </location>
</feature>
<evidence type="ECO:0000256" key="2">
    <source>
        <dbReference type="ARBA" id="ARBA00022737"/>
    </source>
</evidence>
<dbReference type="Proteomes" id="UP000324585">
    <property type="component" value="Unassembled WGS sequence"/>
</dbReference>
<feature type="repeat" description="WD" evidence="3">
    <location>
        <begin position="173"/>
        <end position="214"/>
    </location>
</feature>
<dbReference type="InterPro" id="IPR050349">
    <property type="entry name" value="WD_LIS1/nudF_dynein_reg"/>
</dbReference>
<accession>A0A5J4YHZ3</accession>
<dbReference type="PROSITE" id="PS50082">
    <property type="entry name" value="WD_REPEATS_2"/>
    <property type="match status" value="6"/>
</dbReference>
<dbReference type="Pfam" id="PF23414">
    <property type="entry name" value="Beta-prop_EML_2"/>
    <property type="match status" value="1"/>
</dbReference>
<name>A0A5J4YHZ3_PORPP</name>
<feature type="repeat" description="WD" evidence="3">
    <location>
        <begin position="131"/>
        <end position="172"/>
    </location>
</feature>
<dbReference type="CDD" id="cd00200">
    <property type="entry name" value="WD40"/>
    <property type="match status" value="1"/>
</dbReference>
<protein>
    <submittedName>
        <fullName evidence="6">Putative WD repeat-containing protein</fullName>
    </submittedName>
</protein>
<dbReference type="SUPFAM" id="SSF50978">
    <property type="entry name" value="WD40 repeat-like"/>
    <property type="match status" value="1"/>
</dbReference>
<evidence type="ECO:0000256" key="1">
    <source>
        <dbReference type="ARBA" id="ARBA00022574"/>
    </source>
</evidence>
<keyword evidence="7" id="KW-1185">Reference proteome</keyword>
<organism evidence="6 7">
    <name type="scientific">Porphyridium purpureum</name>
    <name type="common">Red alga</name>
    <name type="synonym">Porphyridium cruentum</name>
    <dbReference type="NCBI Taxonomy" id="35688"/>
    <lineage>
        <taxon>Eukaryota</taxon>
        <taxon>Rhodophyta</taxon>
        <taxon>Bangiophyceae</taxon>
        <taxon>Porphyridiales</taxon>
        <taxon>Porphyridiaceae</taxon>
        <taxon>Porphyridium</taxon>
    </lineage>
</organism>
<keyword evidence="2" id="KW-0677">Repeat</keyword>
<dbReference type="InterPro" id="IPR020472">
    <property type="entry name" value="WD40_PAC1"/>
</dbReference>
<keyword evidence="1 3" id="KW-0853">WD repeat</keyword>